<feature type="region of interest" description="Disordered" evidence="1">
    <location>
        <begin position="83"/>
        <end position="134"/>
    </location>
</feature>
<keyword evidence="3" id="KW-1185">Reference proteome</keyword>
<protein>
    <submittedName>
        <fullName evidence="2">Uncharacterized protein</fullName>
    </submittedName>
</protein>
<dbReference type="AlphaFoldDB" id="A0A7R9C1Y4"/>
<name>A0A7R9C1Y4_9CRUS</name>
<dbReference type="EMBL" id="OA891302">
    <property type="protein sequence ID" value="CAD7284680.1"/>
    <property type="molecule type" value="Genomic_DNA"/>
</dbReference>
<dbReference type="EMBL" id="CAJPEX010009265">
    <property type="protein sequence ID" value="CAG0924832.1"/>
    <property type="molecule type" value="Genomic_DNA"/>
</dbReference>
<organism evidence="2">
    <name type="scientific">Notodromas monacha</name>
    <dbReference type="NCBI Taxonomy" id="399045"/>
    <lineage>
        <taxon>Eukaryota</taxon>
        <taxon>Metazoa</taxon>
        <taxon>Ecdysozoa</taxon>
        <taxon>Arthropoda</taxon>
        <taxon>Crustacea</taxon>
        <taxon>Oligostraca</taxon>
        <taxon>Ostracoda</taxon>
        <taxon>Podocopa</taxon>
        <taxon>Podocopida</taxon>
        <taxon>Cypridocopina</taxon>
        <taxon>Cypridoidea</taxon>
        <taxon>Cyprididae</taxon>
        <taxon>Notodromas</taxon>
    </lineage>
</organism>
<gene>
    <name evidence="2" type="ORF">NMOB1V02_LOCUS12285</name>
</gene>
<evidence type="ECO:0000313" key="3">
    <source>
        <dbReference type="Proteomes" id="UP000678499"/>
    </source>
</evidence>
<evidence type="ECO:0000313" key="2">
    <source>
        <dbReference type="EMBL" id="CAD7284680.1"/>
    </source>
</evidence>
<feature type="compositionally biased region" description="Polar residues" evidence="1">
    <location>
        <begin position="31"/>
        <end position="43"/>
    </location>
</feature>
<evidence type="ECO:0000256" key="1">
    <source>
        <dbReference type="SAM" id="MobiDB-lite"/>
    </source>
</evidence>
<dbReference type="Proteomes" id="UP000678499">
    <property type="component" value="Unassembled WGS sequence"/>
</dbReference>
<feature type="compositionally biased region" description="Basic residues" evidence="1">
    <location>
        <begin position="109"/>
        <end position="134"/>
    </location>
</feature>
<reference evidence="2" key="1">
    <citation type="submission" date="2020-11" db="EMBL/GenBank/DDBJ databases">
        <authorList>
            <person name="Tran Van P."/>
        </authorList>
    </citation>
    <scope>NUCLEOTIDE SEQUENCE</scope>
</reference>
<proteinExistence type="predicted"/>
<feature type="region of interest" description="Disordered" evidence="1">
    <location>
        <begin position="1"/>
        <end position="47"/>
    </location>
</feature>
<feature type="region of interest" description="Disordered" evidence="1">
    <location>
        <begin position="206"/>
        <end position="228"/>
    </location>
</feature>
<sequence>MKTTQPRVALPPVFRSQKPANAKTRKKSANKRQSFISKSNTAADGSVPGIYSLKGLSQQQANFEKDFLLRGIYQKYSQRIPAGDFGKSSNCEESSASPSAADDENDQQKKRRRSTSTKKSNRKLSRKRQQRPKYRLTHIYDQLNNSSAPIRHDMDIVSLIKAITEEKDRAKYQQNTAFIQSLWHNILQIHPGPPAQGLKYRKRVTRRPNPTLSPEVMEMPSANSSPKN</sequence>
<accession>A0A7R9C1Y4</accession>
<feature type="compositionally biased region" description="Low complexity" evidence="1">
    <location>
        <begin position="88"/>
        <end position="100"/>
    </location>
</feature>